<dbReference type="EMBL" id="PYLZ01000011">
    <property type="protein sequence ID" value="PSW22893.1"/>
    <property type="molecule type" value="Genomic_DNA"/>
</dbReference>
<dbReference type="AlphaFoldDB" id="A0A0J8V767"/>
<name>A0A0J8V767_9GAMM</name>
<organism evidence="2 3">
    <name type="scientific">Photobacterium swingsii</name>
    <dbReference type="NCBI Taxonomy" id="680026"/>
    <lineage>
        <taxon>Bacteria</taxon>
        <taxon>Pseudomonadati</taxon>
        <taxon>Pseudomonadota</taxon>
        <taxon>Gammaproteobacteria</taxon>
        <taxon>Vibrionales</taxon>
        <taxon>Vibrionaceae</taxon>
        <taxon>Photobacterium</taxon>
    </lineage>
</organism>
<dbReference type="Gene3D" id="3.60.15.10">
    <property type="entry name" value="Ribonuclease Z/Hydroxyacylglutathione hydrolase-like"/>
    <property type="match status" value="1"/>
</dbReference>
<proteinExistence type="predicted"/>
<keyword evidence="3" id="KW-1185">Reference proteome</keyword>
<feature type="domain" description="Metallo-beta-lactamase" evidence="1">
    <location>
        <begin position="22"/>
        <end position="284"/>
    </location>
</feature>
<dbReference type="PANTHER" id="PTHR30619:SF1">
    <property type="entry name" value="RECOMBINATION PROTEIN 2"/>
    <property type="match status" value="1"/>
</dbReference>
<gene>
    <name evidence="2" type="ORF">C9I94_18430</name>
</gene>
<keyword evidence="2" id="KW-0378">Hydrolase</keyword>
<dbReference type="OrthoDB" id="418728at2"/>
<reference evidence="2 3" key="1">
    <citation type="submission" date="2018-01" db="EMBL/GenBank/DDBJ databases">
        <title>Whole genome sequencing of Histamine producing bacteria.</title>
        <authorList>
            <person name="Butler K."/>
        </authorList>
    </citation>
    <scope>NUCLEOTIDE SEQUENCE [LARGE SCALE GENOMIC DNA]</scope>
    <source>
        <strain evidence="2 3">DSM 24669</strain>
    </source>
</reference>
<dbReference type="InterPro" id="IPR036866">
    <property type="entry name" value="RibonucZ/Hydroxyglut_hydro"/>
</dbReference>
<dbReference type="InterPro" id="IPR052159">
    <property type="entry name" value="Competence_DNA_uptake"/>
</dbReference>
<dbReference type="SUPFAM" id="SSF56281">
    <property type="entry name" value="Metallo-hydrolase/oxidoreductase"/>
    <property type="match status" value="1"/>
</dbReference>
<dbReference type="Proteomes" id="UP000240481">
    <property type="component" value="Unassembled WGS sequence"/>
</dbReference>
<evidence type="ECO:0000313" key="2">
    <source>
        <dbReference type="EMBL" id="PSW22893.1"/>
    </source>
</evidence>
<accession>A0A0J8V767</accession>
<sequence>MKVKFLEAKNGDSILINFTDNNEINRNILIDGGTSSTYQFKNKKSKLEDGSLKKELAKIDCVDLLILTHVDDDHIGGILNWFSKDPEAKNKVKKVWFNSGRLIFEQFNVDEIEENLQPLDDSSSLNTSIKQGATFEKYITENGLWDRVLIDTSKEIEAFGLNFTFLSPDEDKLKALLHKWEKEDPNLNTSVSDDYNKSLKEHIDSDSFKEDKSIHNGSSIAFILSQNGKNLVFLGDAHPRLVEKRLQNLGYSDEIPLEAEFLKLSHHGSKSNTSYELLKLIKTNKYVVSSNGDIHRLPHKQCLARVINHNKSAEIYFNYAQKPTEIFRDEDHQEFPDFKAIYIDSEFDV</sequence>
<dbReference type="RefSeq" id="WP_048900460.1">
    <property type="nucleotide sequence ID" value="NZ_AP024853.1"/>
</dbReference>
<evidence type="ECO:0000313" key="3">
    <source>
        <dbReference type="Proteomes" id="UP000240481"/>
    </source>
</evidence>
<dbReference type="Pfam" id="PF00753">
    <property type="entry name" value="Lactamase_B"/>
    <property type="match status" value="1"/>
</dbReference>
<dbReference type="InterPro" id="IPR001279">
    <property type="entry name" value="Metallo-B-lactamas"/>
</dbReference>
<dbReference type="PANTHER" id="PTHR30619">
    <property type="entry name" value="DNA INTERNALIZATION/COMPETENCE PROTEIN COMEC/REC2"/>
    <property type="match status" value="1"/>
</dbReference>
<protein>
    <submittedName>
        <fullName evidence="2">Zn-dependent hydrolase</fullName>
    </submittedName>
</protein>
<evidence type="ECO:0000259" key="1">
    <source>
        <dbReference type="Pfam" id="PF00753"/>
    </source>
</evidence>
<dbReference type="GO" id="GO:0016787">
    <property type="term" value="F:hydrolase activity"/>
    <property type="evidence" value="ECO:0007669"/>
    <property type="project" value="UniProtKB-KW"/>
</dbReference>
<dbReference type="STRING" id="680026.AB733_20230"/>
<comment type="caution">
    <text evidence="2">The sequence shown here is derived from an EMBL/GenBank/DDBJ whole genome shotgun (WGS) entry which is preliminary data.</text>
</comment>